<name>A0A2U1ZZX1_9MICO</name>
<dbReference type="GO" id="GO:0035731">
    <property type="term" value="F:dinitrosyl-iron complex binding"/>
    <property type="evidence" value="ECO:0007669"/>
    <property type="project" value="UniProtKB-UniRule"/>
</dbReference>
<feature type="binding site" evidence="11">
    <location>
        <position position="16"/>
    </location>
    <ligand>
        <name>[4Fe-4S] cluster</name>
        <dbReference type="ChEBI" id="CHEBI:49883"/>
    </ligand>
</feature>
<evidence type="ECO:0000313" key="13">
    <source>
        <dbReference type="EMBL" id="PWD52462.1"/>
    </source>
</evidence>
<keyword evidence="7 11" id="KW-0805">Transcription regulation</keyword>
<feature type="domain" description="4Fe-4S Wbl-type" evidence="12">
    <location>
        <begin position="15"/>
        <end position="74"/>
    </location>
</feature>
<evidence type="ECO:0000256" key="10">
    <source>
        <dbReference type="ARBA" id="ARBA00023163"/>
    </source>
</evidence>
<evidence type="ECO:0000256" key="8">
    <source>
        <dbReference type="ARBA" id="ARBA00023125"/>
    </source>
</evidence>
<dbReference type="GO" id="GO:0045454">
    <property type="term" value="P:cell redox homeostasis"/>
    <property type="evidence" value="ECO:0007669"/>
    <property type="project" value="TreeGrafter"/>
</dbReference>
<dbReference type="GO" id="GO:0051539">
    <property type="term" value="F:4 iron, 4 sulfur cluster binding"/>
    <property type="evidence" value="ECO:0007669"/>
    <property type="project" value="UniProtKB-UniRule"/>
</dbReference>
<feature type="binding site" evidence="11">
    <location>
        <position position="41"/>
    </location>
    <ligand>
        <name>[4Fe-4S] cluster</name>
        <dbReference type="ChEBI" id="CHEBI:49883"/>
    </ligand>
</feature>
<dbReference type="GO" id="GO:0005737">
    <property type="term" value="C:cytoplasm"/>
    <property type="evidence" value="ECO:0007669"/>
    <property type="project" value="UniProtKB-SubCell"/>
</dbReference>
<reference evidence="13 14" key="1">
    <citation type="submission" date="2018-03" db="EMBL/GenBank/DDBJ databases">
        <title>Genome assembly of novel Miniimonas species PCH200.</title>
        <authorList>
            <person name="Thakur V."/>
            <person name="Kumar V."/>
            <person name="Singh D."/>
        </authorList>
    </citation>
    <scope>NUCLEOTIDE SEQUENCE [LARGE SCALE GENOMIC DNA]</scope>
    <source>
        <strain evidence="13 14">PCH200</strain>
    </source>
</reference>
<dbReference type="GO" id="GO:0045892">
    <property type="term" value="P:negative regulation of DNA-templated transcription"/>
    <property type="evidence" value="ECO:0007669"/>
    <property type="project" value="TreeGrafter"/>
</dbReference>
<evidence type="ECO:0000259" key="12">
    <source>
        <dbReference type="PROSITE" id="PS51674"/>
    </source>
</evidence>
<evidence type="ECO:0000256" key="7">
    <source>
        <dbReference type="ARBA" id="ARBA00023015"/>
    </source>
</evidence>
<comment type="PTM">
    <text evidence="11">Upon Fe-S cluster removal intramolecular disulfide bonds are formed.</text>
</comment>
<comment type="function">
    <text evidence="11">Acts as a transcriptional regulator. Probably redox-responsive. The apo- but not holo-form probably binds DNA.</text>
</comment>
<dbReference type="OrthoDB" id="4228525at2"/>
<comment type="PTM">
    <text evidence="11">The Fe-S cluster can be nitrosylated by nitric oxide (NO).</text>
</comment>
<protein>
    <recommendedName>
        <fullName evidence="11">Transcriptional regulator WhiB</fullName>
    </recommendedName>
</protein>
<dbReference type="InterPro" id="IPR003482">
    <property type="entry name" value="Whib"/>
</dbReference>
<keyword evidence="9 11" id="KW-1015">Disulfide bond</keyword>
<evidence type="ECO:0000256" key="9">
    <source>
        <dbReference type="ARBA" id="ARBA00023157"/>
    </source>
</evidence>
<keyword evidence="11" id="KW-0963">Cytoplasm</keyword>
<dbReference type="PANTHER" id="PTHR38839">
    <property type="entry name" value="TRANSCRIPTIONAL REGULATOR WHID-RELATED"/>
    <property type="match status" value="1"/>
</dbReference>
<dbReference type="HAMAP" id="MF_01479">
    <property type="entry name" value="WhiB"/>
    <property type="match status" value="1"/>
</dbReference>
<dbReference type="PANTHER" id="PTHR38839:SF7">
    <property type="entry name" value="TRANSCRIPTIONAL REGULATOR WHIB4"/>
    <property type="match status" value="1"/>
</dbReference>
<keyword evidence="14" id="KW-1185">Reference proteome</keyword>
<dbReference type="Proteomes" id="UP000245166">
    <property type="component" value="Unassembled WGS sequence"/>
</dbReference>
<dbReference type="InterPro" id="IPR034768">
    <property type="entry name" value="4FE4S_WBL"/>
</dbReference>
<evidence type="ECO:0000256" key="3">
    <source>
        <dbReference type="ARBA" id="ARBA00022485"/>
    </source>
</evidence>
<proteinExistence type="inferred from homology"/>
<dbReference type="GO" id="GO:0003677">
    <property type="term" value="F:DNA binding"/>
    <property type="evidence" value="ECO:0007669"/>
    <property type="project" value="UniProtKB-UniRule"/>
</dbReference>
<evidence type="ECO:0000256" key="6">
    <source>
        <dbReference type="ARBA" id="ARBA00023014"/>
    </source>
</evidence>
<dbReference type="EMBL" id="PYHR01000002">
    <property type="protein sequence ID" value="PWD52462.1"/>
    <property type="molecule type" value="Genomic_DNA"/>
</dbReference>
<accession>A0A2U1ZZX1</accession>
<evidence type="ECO:0000256" key="2">
    <source>
        <dbReference type="ARBA" id="ARBA00006597"/>
    </source>
</evidence>
<evidence type="ECO:0000256" key="11">
    <source>
        <dbReference type="HAMAP-Rule" id="MF_01479"/>
    </source>
</evidence>
<evidence type="ECO:0000313" key="14">
    <source>
        <dbReference type="Proteomes" id="UP000245166"/>
    </source>
</evidence>
<keyword evidence="8 11" id="KW-0238">DNA-binding</keyword>
<sequence>MPVTRQDESWAVRAACGGRAAQDPDAMFVQGAAQRDAREVCFACPVRLDCLVEAFEQEIAFGVWGGLTERERRAMRREREVGPEEWRERLAIDPVLRERFATERRLSVGAATPAADRRRA</sequence>
<keyword evidence="4 11" id="KW-0479">Metal-binding</keyword>
<feature type="binding site" evidence="11">
    <location>
        <position position="44"/>
    </location>
    <ligand>
        <name>[4Fe-4S] cluster</name>
        <dbReference type="ChEBI" id="CHEBI:49883"/>
    </ligand>
</feature>
<keyword evidence="3 11" id="KW-0004">4Fe-4S</keyword>
<dbReference type="Pfam" id="PF02467">
    <property type="entry name" value="Whib"/>
    <property type="match status" value="1"/>
</dbReference>
<gene>
    <name evidence="11" type="primary">whiB</name>
    <name evidence="13" type="ORF">C8046_08700</name>
</gene>
<comment type="subcellular location">
    <subcellularLocation>
        <location evidence="1 11">Cytoplasm</location>
    </subcellularLocation>
</comment>
<organism evidence="13 14">
    <name type="scientific">Serinibacter arcticus</name>
    <dbReference type="NCBI Taxonomy" id="1655435"/>
    <lineage>
        <taxon>Bacteria</taxon>
        <taxon>Bacillati</taxon>
        <taxon>Actinomycetota</taxon>
        <taxon>Actinomycetes</taxon>
        <taxon>Micrococcales</taxon>
        <taxon>Beutenbergiaceae</taxon>
        <taxon>Serinibacter</taxon>
    </lineage>
</organism>
<dbReference type="PROSITE" id="PS51674">
    <property type="entry name" value="4FE4S_WBL"/>
    <property type="match status" value="1"/>
</dbReference>
<feature type="binding site" evidence="11">
    <location>
        <position position="50"/>
    </location>
    <ligand>
        <name>[4Fe-4S] cluster</name>
        <dbReference type="ChEBI" id="CHEBI:49883"/>
    </ligand>
</feature>
<dbReference type="GO" id="GO:0047134">
    <property type="term" value="F:protein-disulfide reductase [NAD(P)H] activity"/>
    <property type="evidence" value="ECO:0007669"/>
    <property type="project" value="TreeGrafter"/>
</dbReference>
<evidence type="ECO:0000256" key="1">
    <source>
        <dbReference type="ARBA" id="ARBA00004496"/>
    </source>
</evidence>
<evidence type="ECO:0000256" key="5">
    <source>
        <dbReference type="ARBA" id="ARBA00023004"/>
    </source>
</evidence>
<comment type="caution">
    <text evidence="13">The sequence shown here is derived from an EMBL/GenBank/DDBJ whole genome shotgun (WGS) entry which is preliminary data.</text>
</comment>
<comment type="cofactor">
    <cofactor evidence="11">
        <name>[4Fe-4S] cluster</name>
        <dbReference type="ChEBI" id="CHEBI:49883"/>
    </cofactor>
    <text evidence="11">Binds 1 [4Fe-4S] cluster per subunit. Following nitrosylation of the [4Fe-4S] cluster binds 1 [4Fe-8(NO)] cluster per subunit.</text>
</comment>
<dbReference type="AlphaFoldDB" id="A0A2U1ZZX1"/>
<comment type="similarity">
    <text evidence="2 11">Belongs to the WhiB family.</text>
</comment>
<keyword evidence="5 11" id="KW-0408">Iron</keyword>
<dbReference type="RefSeq" id="WP_109230845.1">
    <property type="nucleotide sequence ID" value="NZ_PYHR01000002.1"/>
</dbReference>
<keyword evidence="10 11" id="KW-0804">Transcription</keyword>
<keyword evidence="6 11" id="KW-0411">Iron-sulfur</keyword>
<evidence type="ECO:0000256" key="4">
    <source>
        <dbReference type="ARBA" id="ARBA00022723"/>
    </source>
</evidence>
<dbReference type="GO" id="GO:0046872">
    <property type="term" value="F:metal ion binding"/>
    <property type="evidence" value="ECO:0007669"/>
    <property type="project" value="UniProtKB-KW"/>
</dbReference>